<evidence type="ECO:0000313" key="2">
    <source>
        <dbReference type="EMBL" id="TEA01257.1"/>
    </source>
</evidence>
<name>A0A4V3I0J5_9MYCO</name>
<evidence type="ECO:0000256" key="1">
    <source>
        <dbReference type="SAM" id="MobiDB-lite"/>
    </source>
</evidence>
<dbReference type="AlphaFoldDB" id="A0A4V3I0J5"/>
<gene>
    <name evidence="2" type="ORF">CCUG60884_04006</name>
</gene>
<sequence length="77" mass="8438">MVTIFIIDQYGRHSTDWRADVATARPYRGDQLQRVRAEGSHAQGACLPGPPHSTGPTPLPTAMNVDHIVPKTDRFTG</sequence>
<reference evidence="2 3" key="1">
    <citation type="journal article" date="2019" name="Sci. Rep.">
        <title>Extended insight into the Mycobacterium chelonae-abscessus complex through whole genome sequencing of Mycobacterium salmoniphilum outbreak and Mycobacterium salmoniphilum-like strains.</title>
        <authorList>
            <person name="Behra P.R.K."/>
            <person name="Das S."/>
            <person name="Pettersson B.M.F."/>
            <person name="Shirreff L."/>
            <person name="DuCote T."/>
            <person name="Jacobsson K.G."/>
            <person name="Ennis D.G."/>
            <person name="Kirsebom L.A."/>
        </authorList>
    </citation>
    <scope>NUCLEOTIDE SEQUENCE [LARGE SCALE GENOMIC DNA]</scope>
    <source>
        <strain evidence="2 3">CCUG 60884</strain>
    </source>
</reference>
<dbReference type="Proteomes" id="UP000294604">
    <property type="component" value="Unassembled WGS sequence"/>
</dbReference>
<proteinExistence type="predicted"/>
<feature type="compositionally biased region" description="Pro residues" evidence="1">
    <location>
        <begin position="48"/>
        <end position="59"/>
    </location>
</feature>
<accession>A0A4V3I0J5</accession>
<protein>
    <submittedName>
        <fullName evidence="2">Uncharacterized protein</fullName>
    </submittedName>
</protein>
<evidence type="ECO:0000313" key="3">
    <source>
        <dbReference type="Proteomes" id="UP000294604"/>
    </source>
</evidence>
<feature type="region of interest" description="Disordered" evidence="1">
    <location>
        <begin position="39"/>
        <end position="64"/>
    </location>
</feature>
<organism evidence="2 3">
    <name type="scientific">Mycobacteroides salmoniphilum</name>
    <dbReference type="NCBI Taxonomy" id="404941"/>
    <lineage>
        <taxon>Bacteria</taxon>
        <taxon>Bacillati</taxon>
        <taxon>Actinomycetota</taxon>
        <taxon>Actinomycetes</taxon>
        <taxon>Mycobacteriales</taxon>
        <taxon>Mycobacteriaceae</taxon>
        <taxon>Mycobacteroides</taxon>
    </lineage>
</organism>
<comment type="caution">
    <text evidence="2">The sequence shown here is derived from an EMBL/GenBank/DDBJ whole genome shotgun (WGS) entry which is preliminary data.</text>
</comment>
<dbReference type="EMBL" id="PECL01000012">
    <property type="protein sequence ID" value="TEA01257.1"/>
    <property type="molecule type" value="Genomic_DNA"/>
</dbReference>